<evidence type="ECO:0000313" key="2">
    <source>
        <dbReference type="EMBL" id="GAA6498141.1"/>
    </source>
</evidence>
<name>A0ABQ0BNM3_9FIRM</name>
<keyword evidence="3" id="KW-1185">Reference proteome</keyword>
<dbReference type="Proteomes" id="UP001600941">
    <property type="component" value="Unassembled WGS sequence"/>
</dbReference>
<dbReference type="RefSeq" id="WP_033139233.1">
    <property type="nucleotide sequence ID" value="NZ_AP031413.1"/>
</dbReference>
<organism evidence="2 3">
    <name type="scientific">Blautia parvula</name>
    <dbReference type="NCBI Taxonomy" id="2877527"/>
    <lineage>
        <taxon>Bacteria</taxon>
        <taxon>Bacillati</taxon>
        <taxon>Bacillota</taxon>
        <taxon>Clostridia</taxon>
        <taxon>Lachnospirales</taxon>
        <taxon>Lachnospiraceae</taxon>
        <taxon>Blautia</taxon>
    </lineage>
</organism>
<comment type="caution">
    <text evidence="2">The sequence shown here is derived from an EMBL/GenBank/DDBJ whole genome shotgun (WGS) entry which is preliminary data.</text>
</comment>
<accession>A0ABQ0BNM3</accession>
<gene>
    <name evidence="2" type="ORF">K340107D12_09570</name>
</gene>
<proteinExistence type="predicted"/>
<feature type="domain" description="Putative zinc ribbon" evidence="1">
    <location>
        <begin position="6"/>
        <end position="87"/>
    </location>
</feature>
<dbReference type="EMBL" id="BAABZQ010000001">
    <property type="protein sequence ID" value="GAA6498141.1"/>
    <property type="molecule type" value="Genomic_DNA"/>
</dbReference>
<evidence type="ECO:0000259" key="1">
    <source>
        <dbReference type="Pfam" id="PF12674"/>
    </source>
</evidence>
<dbReference type="Pfam" id="PF12674">
    <property type="entry name" value="Zn_ribbon_2"/>
    <property type="match status" value="1"/>
</dbReference>
<reference evidence="2 3" key="1">
    <citation type="submission" date="2024-04" db="EMBL/GenBank/DDBJ databases">
        <title>Defined microbial consortia suppress multidrug-resistant proinflammatory Enterobacteriaceae via ecological control.</title>
        <authorList>
            <person name="Furuichi M."/>
            <person name="Kawaguchi T."/>
            <person name="Pust M."/>
            <person name="Yasuma K."/>
            <person name="Plichta D."/>
            <person name="Hasegawa N."/>
            <person name="Ohya T."/>
            <person name="Bhattarai S."/>
            <person name="Sasajima S."/>
            <person name="Aoto Y."/>
            <person name="Tuganbaev T."/>
            <person name="Yaginuma M."/>
            <person name="Ueda M."/>
            <person name="Okahashi N."/>
            <person name="Amafuji K."/>
            <person name="Kiridooshi Y."/>
            <person name="Sugita K."/>
            <person name="Strazar M."/>
            <person name="Skelly A."/>
            <person name="Suda W."/>
            <person name="Hattori M."/>
            <person name="Nakamoto N."/>
            <person name="Caballero S."/>
            <person name="Norman J."/>
            <person name="Olle B."/>
            <person name="Tanoue T."/>
            <person name="Arita M."/>
            <person name="Bucci V."/>
            <person name="Atarashi K."/>
            <person name="Xavier R."/>
            <person name="Honda K."/>
        </authorList>
    </citation>
    <scope>NUCLEOTIDE SEQUENCE [LARGE SCALE GENOMIC DNA]</scope>
    <source>
        <strain evidence="3">k34-0107-D12</strain>
    </source>
</reference>
<protein>
    <submittedName>
        <fullName evidence="2">Zinc ribbon domain-containing protein</fullName>
    </submittedName>
</protein>
<sequence length="89" mass="10606">MEDKKFCQSCGMPMEKEEDFGTERDGSRNEDYCCYCYKDGSFTGDMTMEDMIRFNLKFNEENGNPFGTQEEAEKMMKSWFPTLKRWKQS</sequence>
<evidence type="ECO:0000313" key="3">
    <source>
        <dbReference type="Proteomes" id="UP001600941"/>
    </source>
</evidence>
<dbReference type="InterPro" id="IPR025868">
    <property type="entry name" value="Zn_ribbon_dom_put"/>
</dbReference>